<dbReference type="Proteomes" id="UP000017984">
    <property type="component" value="Chromosome"/>
</dbReference>
<dbReference type="Pfam" id="PF03358">
    <property type="entry name" value="FMN_red"/>
    <property type="match status" value="1"/>
</dbReference>
<evidence type="ECO:0000256" key="1">
    <source>
        <dbReference type="SAM" id="MobiDB-lite"/>
    </source>
</evidence>
<dbReference type="InterPro" id="IPR005025">
    <property type="entry name" value="FMN_Rdtase-like_dom"/>
</dbReference>
<dbReference type="PATRIC" id="fig|1352936.5.peg.1558"/>
<name>V6KS60_STRRC</name>
<proteinExistence type="predicted"/>
<dbReference type="GO" id="GO:0016491">
    <property type="term" value="F:oxidoreductase activity"/>
    <property type="evidence" value="ECO:0007669"/>
    <property type="project" value="InterPro"/>
</dbReference>
<comment type="caution">
    <text evidence="3">The sequence shown here is derived from an EMBL/GenBank/DDBJ whole genome shotgun (WGS) entry which is preliminary data.</text>
</comment>
<protein>
    <recommendedName>
        <fullName evidence="2">NADPH-dependent FMN reductase-like domain-containing protein</fullName>
    </recommendedName>
</protein>
<evidence type="ECO:0000313" key="4">
    <source>
        <dbReference type="Proteomes" id="UP000017984"/>
    </source>
</evidence>
<gene>
    <name evidence="3" type="ORF">M878_07320</name>
</gene>
<dbReference type="HOGENOM" id="CLU_1531734_0_0_11"/>
<reference evidence="3 4" key="1">
    <citation type="journal article" date="2014" name="Genome Announc.">
        <title>Draft Genome Sequence of Streptomyces roseochromogenes subsp. oscitans DS 12.976, Producer of the Aminocoumarin Antibiotic Clorobiocin.</title>
        <authorList>
            <person name="Ruckert C."/>
            <person name="Kalinowski J."/>
            <person name="Heide L."/>
            <person name="Apel A.K."/>
        </authorList>
    </citation>
    <scope>NUCLEOTIDE SEQUENCE [LARGE SCALE GENOMIC DNA]</scope>
    <source>
        <strain evidence="3 4">DS 12.976</strain>
    </source>
</reference>
<evidence type="ECO:0000259" key="2">
    <source>
        <dbReference type="Pfam" id="PF03358"/>
    </source>
</evidence>
<dbReference type="AlphaFoldDB" id="V6KS60"/>
<keyword evidence="4" id="KW-1185">Reference proteome</keyword>
<evidence type="ECO:0000313" key="3">
    <source>
        <dbReference type="EMBL" id="EST35030.1"/>
    </source>
</evidence>
<dbReference type="SUPFAM" id="SSF52218">
    <property type="entry name" value="Flavoproteins"/>
    <property type="match status" value="1"/>
</dbReference>
<dbReference type="InterPro" id="IPR029039">
    <property type="entry name" value="Flavoprotein-like_sf"/>
</dbReference>
<dbReference type="STRING" id="1352936.M878_07320"/>
<sequence>MRRLLAERADGDEYEIDTLSVGRLPLYDWDVEQACGTDVVHAAEDLVRDADTLVVSTPSYNGELPGRPQERPGLALVSGRPGDGPLTGRTVAPASASPGARGAVAAVLTRCDAQVVDHDLVAVGRAGQLRAGDGGFTDPSACPDCGARSPWITPLTAAVREPCVPLPLSSRSFAP</sequence>
<accession>V6KS60</accession>
<feature type="domain" description="NADPH-dependent FMN reductase-like" evidence="2">
    <location>
        <begin position="4"/>
        <end position="107"/>
    </location>
</feature>
<organism evidence="3 4">
    <name type="scientific">Streptomyces roseochromogenus subsp. oscitans DS 12.976</name>
    <dbReference type="NCBI Taxonomy" id="1352936"/>
    <lineage>
        <taxon>Bacteria</taxon>
        <taxon>Bacillati</taxon>
        <taxon>Actinomycetota</taxon>
        <taxon>Actinomycetes</taxon>
        <taxon>Kitasatosporales</taxon>
        <taxon>Streptomycetaceae</taxon>
        <taxon>Streptomyces</taxon>
    </lineage>
</organism>
<dbReference type="Gene3D" id="3.40.50.360">
    <property type="match status" value="1"/>
</dbReference>
<dbReference type="EMBL" id="AWQX01000062">
    <property type="protein sequence ID" value="EST35030.1"/>
    <property type="molecule type" value="Genomic_DNA"/>
</dbReference>
<feature type="region of interest" description="Disordered" evidence="1">
    <location>
        <begin position="58"/>
        <end position="87"/>
    </location>
</feature>